<proteinExistence type="predicted"/>
<evidence type="ECO:0000313" key="1">
    <source>
        <dbReference type="EMBL" id="KAJ7367449.1"/>
    </source>
</evidence>
<comment type="caution">
    <text evidence="1">The sequence shown here is derived from an EMBL/GenBank/DDBJ whole genome shotgun (WGS) entry which is preliminary data.</text>
</comment>
<protein>
    <recommendedName>
        <fullName evidence="3">F-box domain-containing protein</fullName>
    </recommendedName>
</protein>
<dbReference type="Proteomes" id="UP001218218">
    <property type="component" value="Unassembled WGS sequence"/>
</dbReference>
<name>A0AAD7F3Y4_9AGAR</name>
<evidence type="ECO:0000313" key="2">
    <source>
        <dbReference type="Proteomes" id="UP001218218"/>
    </source>
</evidence>
<keyword evidence="2" id="KW-1185">Reference proteome</keyword>
<accession>A0AAD7F3Y4</accession>
<organism evidence="1 2">
    <name type="scientific">Mycena albidolilacea</name>
    <dbReference type="NCBI Taxonomy" id="1033008"/>
    <lineage>
        <taxon>Eukaryota</taxon>
        <taxon>Fungi</taxon>
        <taxon>Dikarya</taxon>
        <taxon>Basidiomycota</taxon>
        <taxon>Agaricomycotina</taxon>
        <taxon>Agaricomycetes</taxon>
        <taxon>Agaricomycetidae</taxon>
        <taxon>Agaricales</taxon>
        <taxon>Marasmiineae</taxon>
        <taxon>Mycenaceae</taxon>
        <taxon>Mycena</taxon>
    </lineage>
</organism>
<sequence>MAIARDEVMSTPELLEHTLAHLPMRDLLTIAPLVSKNWLAITLSPALQRALFFEPDLTGTHPVENPLLVEMFPPFFLLPSGDWPPPWLWPGNASRFKEMPWITAPDAFKREDASWRRMLVTQPPTRTMVVTQTTHGRTGDFEQRAVLKDLSLRMGVLYDIAMPFVDGGASFSLRRHHDLDRGNDLSLVVWESVSCLGKPEPLLGELFASEGFKSVELKFEERVRRV</sequence>
<dbReference type="InterPro" id="IPR036047">
    <property type="entry name" value="F-box-like_dom_sf"/>
</dbReference>
<dbReference type="EMBL" id="JARIHO010000001">
    <property type="protein sequence ID" value="KAJ7367449.1"/>
    <property type="molecule type" value="Genomic_DNA"/>
</dbReference>
<gene>
    <name evidence="1" type="ORF">DFH08DRAFT_7</name>
</gene>
<reference evidence="1" key="1">
    <citation type="submission" date="2023-03" db="EMBL/GenBank/DDBJ databases">
        <title>Massive genome expansion in bonnet fungi (Mycena s.s.) driven by repeated elements and novel gene families across ecological guilds.</title>
        <authorList>
            <consortium name="Lawrence Berkeley National Laboratory"/>
            <person name="Harder C.B."/>
            <person name="Miyauchi S."/>
            <person name="Viragh M."/>
            <person name="Kuo A."/>
            <person name="Thoen E."/>
            <person name="Andreopoulos B."/>
            <person name="Lu D."/>
            <person name="Skrede I."/>
            <person name="Drula E."/>
            <person name="Henrissat B."/>
            <person name="Morin E."/>
            <person name="Kohler A."/>
            <person name="Barry K."/>
            <person name="LaButti K."/>
            <person name="Morin E."/>
            <person name="Salamov A."/>
            <person name="Lipzen A."/>
            <person name="Mereny Z."/>
            <person name="Hegedus B."/>
            <person name="Baldrian P."/>
            <person name="Stursova M."/>
            <person name="Weitz H."/>
            <person name="Taylor A."/>
            <person name="Grigoriev I.V."/>
            <person name="Nagy L.G."/>
            <person name="Martin F."/>
            <person name="Kauserud H."/>
        </authorList>
    </citation>
    <scope>NUCLEOTIDE SEQUENCE</scope>
    <source>
        <strain evidence="1">CBHHK002</strain>
    </source>
</reference>
<evidence type="ECO:0008006" key="3">
    <source>
        <dbReference type="Google" id="ProtNLM"/>
    </source>
</evidence>
<dbReference type="AlphaFoldDB" id="A0AAD7F3Y4"/>
<dbReference type="SUPFAM" id="SSF81383">
    <property type="entry name" value="F-box domain"/>
    <property type="match status" value="1"/>
</dbReference>